<dbReference type="Proteomes" id="UP000198876">
    <property type="component" value="Unassembled WGS sequence"/>
</dbReference>
<dbReference type="AlphaFoldDB" id="A0A1I2NHJ9"/>
<protein>
    <submittedName>
        <fullName evidence="1">Uncharacterized protein</fullName>
    </submittedName>
</protein>
<sequence>MILRDQVWSACLLQLRKTGKFRLSDLPFNEEQHHTVRRVLREMETMDWLARENKRAATWRIGEEAKLHLNVSRDHIKQAWD</sequence>
<dbReference type="EMBL" id="FOOQ01000001">
    <property type="protein sequence ID" value="SFG00781.1"/>
    <property type="molecule type" value="Genomic_DNA"/>
</dbReference>
<accession>A0A1I2NHJ9</accession>
<gene>
    <name evidence="1" type="ORF">SAMN04488063_1113</name>
</gene>
<keyword evidence="2" id="KW-1185">Reference proteome</keyword>
<organism evidence="1 2">
    <name type="scientific">Halopelagius inordinatus</name>
    <dbReference type="NCBI Taxonomy" id="553467"/>
    <lineage>
        <taxon>Archaea</taxon>
        <taxon>Methanobacteriati</taxon>
        <taxon>Methanobacteriota</taxon>
        <taxon>Stenosarchaea group</taxon>
        <taxon>Halobacteria</taxon>
        <taxon>Halobacteriales</taxon>
        <taxon>Haloferacaceae</taxon>
    </lineage>
</organism>
<reference evidence="2" key="1">
    <citation type="submission" date="2016-10" db="EMBL/GenBank/DDBJ databases">
        <authorList>
            <person name="Varghese N."/>
            <person name="Submissions S."/>
        </authorList>
    </citation>
    <scope>NUCLEOTIDE SEQUENCE [LARGE SCALE GENOMIC DNA]</scope>
    <source>
        <strain evidence="2">CGMCC 1.7739</strain>
    </source>
</reference>
<name>A0A1I2NHJ9_9EURY</name>
<evidence type="ECO:0000313" key="1">
    <source>
        <dbReference type="EMBL" id="SFG00781.1"/>
    </source>
</evidence>
<evidence type="ECO:0000313" key="2">
    <source>
        <dbReference type="Proteomes" id="UP000198876"/>
    </source>
</evidence>
<proteinExistence type="predicted"/>